<sequence length="214" mass="23709">MGTLLIDVDGTVVDSYPGIREAFIHSMTTVGLPIPEESWLRRIPGPPMAETMRALGQSDSVTAAALACFRQQYDQISWRNSELFDGWHAALREWRSQGIRLFTATSKNEQLARLTLEYLGVADMFDFIGGADPKVGRETKADVIAHVLAATETSEYSPILMIGDRSHDTEGAAAFGIPTLLVEWGYGNEQEWSHADYHARNMAEAKGIVRGFFN</sequence>
<dbReference type="InterPro" id="IPR036412">
    <property type="entry name" value="HAD-like_sf"/>
</dbReference>
<dbReference type="SFLD" id="SFLDG01129">
    <property type="entry name" value="C1.5:_HAD__Beta-PGM__Phosphata"/>
    <property type="match status" value="1"/>
</dbReference>
<evidence type="ECO:0000313" key="2">
    <source>
        <dbReference type="Proteomes" id="UP000423525"/>
    </source>
</evidence>
<dbReference type="GO" id="GO:0005829">
    <property type="term" value="C:cytosol"/>
    <property type="evidence" value="ECO:0007669"/>
    <property type="project" value="TreeGrafter"/>
</dbReference>
<dbReference type="InterPro" id="IPR050155">
    <property type="entry name" value="HAD-like_hydrolase_sf"/>
</dbReference>
<dbReference type="SUPFAM" id="SSF56784">
    <property type="entry name" value="HAD-like"/>
    <property type="match status" value="1"/>
</dbReference>
<dbReference type="GO" id="GO:0004713">
    <property type="term" value="F:protein tyrosine kinase activity"/>
    <property type="evidence" value="ECO:0007669"/>
    <property type="project" value="TreeGrafter"/>
</dbReference>
<dbReference type="Proteomes" id="UP000423525">
    <property type="component" value="Chromosome"/>
</dbReference>
<protein>
    <submittedName>
        <fullName evidence="1">Phosphoglycolate phosphatase</fullName>
    </submittedName>
</protein>
<name>A0A6I8MHS4_9CORY</name>
<gene>
    <name evidence="1" type="ORF">FRC0190_01703</name>
</gene>
<dbReference type="PANTHER" id="PTHR43434:SF20">
    <property type="entry name" value="5'-NUCLEOTIDASE"/>
    <property type="match status" value="1"/>
</dbReference>
<dbReference type="RefSeq" id="WP_155873566.1">
    <property type="nucleotide sequence ID" value="NZ_CP168248.1"/>
</dbReference>
<dbReference type="InterPro" id="IPR023198">
    <property type="entry name" value="PGP-like_dom2"/>
</dbReference>
<proteinExistence type="predicted"/>
<evidence type="ECO:0000313" key="1">
    <source>
        <dbReference type="EMBL" id="VZH85767.1"/>
    </source>
</evidence>
<dbReference type="Pfam" id="PF13419">
    <property type="entry name" value="HAD_2"/>
    <property type="match status" value="1"/>
</dbReference>
<dbReference type="EMBL" id="LR738855">
    <property type="protein sequence ID" value="VZH85767.1"/>
    <property type="molecule type" value="Genomic_DNA"/>
</dbReference>
<dbReference type="AlphaFoldDB" id="A0A6I8MHS4"/>
<dbReference type="SFLD" id="SFLDS00003">
    <property type="entry name" value="Haloacid_Dehalogenase"/>
    <property type="match status" value="1"/>
</dbReference>
<reference evidence="1 2" key="1">
    <citation type="submission" date="2019-11" db="EMBL/GenBank/DDBJ databases">
        <authorList>
            <person name="Brisse S."/>
        </authorList>
    </citation>
    <scope>NUCLEOTIDE SEQUENCE [LARGE SCALE GENOMIC DNA]</scope>
    <source>
        <strain evidence="1">FRC0190</strain>
    </source>
</reference>
<dbReference type="InterPro" id="IPR041492">
    <property type="entry name" value="HAD_2"/>
</dbReference>
<dbReference type="KEGG" id="crf:FRC0190_01703"/>
<dbReference type="PANTHER" id="PTHR43434">
    <property type="entry name" value="PHOSPHOGLYCOLATE PHOSPHATASE"/>
    <property type="match status" value="1"/>
</dbReference>
<dbReference type="InterPro" id="IPR006439">
    <property type="entry name" value="HAD-SF_hydro_IA"/>
</dbReference>
<dbReference type="Gene3D" id="3.40.50.1000">
    <property type="entry name" value="HAD superfamily/HAD-like"/>
    <property type="match status" value="1"/>
</dbReference>
<dbReference type="Gene3D" id="1.10.150.240">
    <property type="entry name" value="Putative phosphatase, domain 2"/>
    <property type="match status" value="1"/>
</dbReference>
<accession>A0A6I8MHS4</accession>
<dbReference type="NCBIfam" id="TIGR01549">
    <property type="entry name" value="HAD-SF-IA-v1"/>
    <property type="match status" value="1"/>
</dbReference>
<dbReference type="InterPro" id="IPR023214">
    <property type="entry name" value="HAD_sf"/>
</dbReference>
<organism evidence="1 2">
    <name type="scientific">Corynebacterium rouxii</name>
    <dbReference type="NCBI Taxonomy" id="2719119"/>
    <lineage>
        <taxon>Bacteria</taxon>
        <taxon>Bacillati</taxon>
        <taxon>Actinomycetota</taxon>
        <taxon>Actinomycetes</taxon>
        <taxon>Mycobacteriales</taxon>
        <taxon>Corynebacteriaceae</taxon>
        <taxon>Corynebacterium</taxon>
    </lineage>
</organism>